<dbReference type="FunFam" id="3.40.50.2000:FF:000056">
    <property type="entry name" value="Glycosyltransferase"/>
    <property type="match status" value="2"/>
</dbReference>
<dbReference type="CDD" id="cd03784">
    <property type="entry name" value="GT1_Gtf-like"/>
    <property type="match status" value="2"/>
</dbReference>
<dbReference type="FunFam" id="3.40.50.2000:FF:000095">
    <property type="entry name" value="Glycosyltransferase"/>
    <property type="match status" value="2"/>
</dbReference>
<comment type="caution">
    <text evidence="4">The sequence shown here is derived from an EMBL/GenBank/DDBJ whole genome shotgun (WGS) entry which is preliminary data.</text>
</comment>
<dbReference type="InterPro" id="IPR050481">
    <property type="entry name" value="UDP-glycosyltransf_plant"/>
</dbReference>
<keyword evidence="5" id="KW-1185">Reference proteome</keyword>
<name>A0AA38SBC5_9ASTR</name>
<evidence type="ECO:0000256" key="1">
    <source>
        <dbReference type="ARBA" id="ARBA00009995"/>
    </source>
</evidence>
<keyword evidence="2" id="KW-0808">Transferase</keyword>
<dbReference type="PANTHER" id="PTHR48048">
    <property type="entry name" value="GLYCOSYLTRANSFERASE"/>
    <property type="match status" value="1"/>
</dbReference>
<dbReference type="Pfam" id="PF00201">
    <property type="entry name" value="UDPGT"/>
    <property type="match status" value="2"/>
</dbReference>
<dbReference type="EMBL" id="JARYMX010000007">
    <property type="protein sequence ID" value="KAJ9539625.1"/>
    <property type="molecule type" value="Genomic_DNA"/>
</dbReference>
<comment type="function">
    <text evidence="3">May glycosylate diterpenes or flavonols in leaves.</text>
</comment>
<dbReference type="PROSITE" id="PS00375">
    <property type="entry name" value="UDPGT"/>
    <property type="match status" value="2"/>
</dbReference>
<evidence type="ECO:0000313" key="4">
    <source>
        <dbReference type="EMBL" id="KAJ9539625.1"/>
    </source>
</evidence>
<evidence type="ECO:0000313" key="5">
    <source>
        <dbReference type="Proteomes" id="UP001172457"/>
    </source>
</evidence>
<dbReference type="Proteomes" id="UP001172457">
    <property type="component" value="Chromosome 7"/>
</dbReference>
<evidence type="ECO:0008006" key="6">
    <source>
        <dbReference type="Google" id="ProtNLM"/>
    </source>
</evidence>
<organism evidence="4 5">
    <name type="scientific">Centaurea solstitialis</name>
    <name type="common">yellow star-thistle</name>
    <dbReference type="NCBI Taxonomy" id="347529"/>
    <lineage>
        <taxon>Eukaryota</taxon>
        <taxon>Viridiplantae</taxon>
        <taxon>Streptophyta</taxon>
        <taxon>Embryophyta</taxon>
        <taxon>Tracheophyta</taxon>
        <taxon>Spermatophyta</taxon>
        <taxon>Magnoliopsida</taxon>
        <taxon>eudicotyledons</taxon>
        <taxon>Gunneridae</taxon>
        <taxon>Pentapetalae</taxon>
        <taxon>asterids</taxon>
        <taxon>campanulids</taxon>
        <taxon>Asterales</taxon>
        <taxon>Asteraceae</taxon>
        <taxon>Carduoideae</taxon>
        <taxon>Cardueae</taxon>
        <taxon>Centaureinae</taxon>
        <taxon>Centaurea</taxon>
    </lineage>
</organism>
<evidence type="ECO:0000256" key="2">
    <source>
        <dbReference type="ARBA" id="ARBA00022679"/>
    </source>
</evidence>
<dbReference type="SUPFAM" id="SSF53756">
    <property type="entry name" value="UDP-Glycosyltransferase/glycogen phosphorylase"/>
    <property type="match status" value="2"/>
</dbReference>
<reference evidence="4" key="1">
    <citation type="submission" date="2023-03" db="EMBL/GenBank/DDBJ databases">
        <title>Chromosome-scale reference genome and RAD-based genetic map of yellow starthistle (Centaurea solstitialis) reveal putative structural variation and QTLs associated with invader traits.</title>
        <authorList>
            <person name="Reatini B."/>
            <person name="Cang F.A."/>
            <person name="Jiang Q."/>
            <person name="Mckibben M.T.W."/>
            <person name="Barker M.S."/>
            <person name="Rieseberg L.H."/>
            <person name="Dlugosch K.M."/>
        </authorList>
    </citation>
    <scope>NUCLEOTIDE SEQUENCE</scope>
    <source>
        <strain evidence="4">CAN-66</strain>
        <tissue evidence="4">Leaf</tissue>
    </source>
</reference>
<evidence type="ECO:0000256" key="3">
    <source>
        <dbReference type="ARBA" id="ARBA00053747"/>
    </source>
</evidence>
<comment type="similarity">
    <text evidence="1">Belongs to the UDP-glycosyltransferase family.</text>
</comment>
<dbReference type="GO" id="GO:0035251">
    <property type="term" value="F:UDP-glucosyltransferase activity"/>
    <property type="evidence" value="ECO:0007669"/>
    <property type="project" value="InterPro"/>
</dbReference>
<gene>
    <name evidence="4" type="ORF">OSB04_026131</name>
</gene>
<dbReference type="AlphaFoldDB" id="A0AA38SBC5"/>
<protein>
    <recommendedName>
        <fullName evidence="6">UDP-glycosyltransferases domain-containing protein</fullName>
    </recommendedName>
</protein>
<dbReference type="InterPro" id="IPR002213">
    <property type="entry name" value="UDP_glucos_trans"/>
</dbReference>
<dbReference type="InterPro" id="IPR035595">
    <property type="entry name" value="UDP_glycos_trans_CS"/>
</dbReference>
<dbReference type="Gene3D" id="3.40.50.2000">
    <property type="entry name" value="Glycogen Phosphorylase B"/>
    <property type="match status" value="4"/>
</dbReference>
<sequence length="931" mass="102243">MGSTTVVLYPFPAIGHLVSMVELAKLIHARHPSISIGILLVPAPYETGSTENYINTVSTTTPSITFHHLPTIAFPPDFPSDFMDLGFAIPEIYNPIVHDTLVAISENSTIKAVVLDFFSDAAFPVSKALDLPTYYFYTSGASGLCEFLYLTTIHNTTSKNIKDLNIYFDVPGVPPIHSSDMPSVLFDRESKLYKNFVRTSGNMAKSCGIIANSFPGLEERAVEAIRAGKCVVDGPTPPVYLIGPLIAGSDQMDPKQLKEIAFGLEKSGQRFLWVVRNPPPDDENDSSSKELDLDACLPEGFLTRIGDKGLVVKNWALQPTILGHDSVGGFVSHCGWNSVLEAVVAGVPMVGWPLYAEQKMNRVFLVEEMKVALAVEMLPDGFVTAESVEEKVRELMEGKEGRMVKEMILEMSRRAKAAVEEGGSSKAEFFRFTQSWTELIYDLISFQLFKLIFLTHTHTHMVSTTVVLYPSLGIGHLVPMVELAKLIHTRHPTLSVVILITPVPSGTGSTDKYIKTISTSTPSITFHHLPTIALPPDFSSNFIALTFGVPDLYNPIVHDTLVTISEKSTIKAVILDFFMNAAFQVAKTLDLPTYYFYTGGASALCAFLYLPTIHDSTSGDMKDLDVYFDIPGIPPIHALDFPTVMFERESNSYKKFMNTAVNMAKSCGIIVNSFVGLEERAVQTVRDGKCIPDRPSPPVYLIGPLIADGDQVEPKENECLKWLNSQPSKSVVFLCFGSMGVFKREQLKEIAIGLEKSGQRFLWVVRDPPPGDETESTWSSSGGEGFDLEGFVARSFDKGMVVRNWAPQPAILGHDSVGGFVSHCGWNSTLEAVVAGVPMVAWPLYAEQKMNKVYLVQEIKVAMAVRMAADGFVTADAVEEAVRGLMEGDGGRTVRERVLEMSGRAKAVVEDGGSSRLELFKLTQPWIDPKI</sequence>
<accession>A0AA38SBC5</accession>
<proteinExistence type="inferred from homology"/>
<dbReference type="PANTHER" id="PTHR48048:SF70">
    <property type="entry name" value="ISOFLAVONE 7-O-GLUCOSYLTRANSFERASE"/>
    <property type="match status" value="1"/>
</dbReference>